<dbReference type="PANTHER" id="PTHR36774:SF1">
    <property type="entry name" value="INSULIN-INDUCED PROTEIN"/>
    <property type="match status" value="1"/>
</dbReference>
<dbReference type="AlphaFoldDB" id="A0A7S2UC25"/>
<feature type="transmembrane region" description="Helical" evidence="7">
    <location>
        <begin position="188"/>
        <end position="208"/>
    </location>
</feature>
<dbReference type="PANTHER" id="PTHR36774">
    <property type="entry name" value="INSULIN-INDUCED PROTEIN"/>
    <property type="match status" value="1"/>
</dbReference>
<feature type="transmembrane region" description="Helical" evidence="7">
    <location>
        <begin position="286"/>
        <end position="304"/>
    </location>
</feature>
<protein>
    <submittedName>
        <fullName evidence="8">Uncharacterized protein</fullName>
    </submittedName>
</protein>
<feature type="transmembrane region" description="Helical" evidence="7">
    <location>
        <begin position="262"/>
        <end position="279"/>
    </location>
</feature>
<feature type="transmembrane region" description="Helical" evidence="7">
    <location>
        <begin position="237"/>
        <end position="256"/>
    </location>
</feature>
<keyword evidence="6 7" id="KW-0472">Membrane</keyword>
<keyword evidence="5 7" id="KW-1133">Transmembrane helix</keyword>
<evidence type="ECO:0000256" key="5">
    <source>
        <dbReference type="ARBA" id="ARBA00022989"/>
    </source>
</evidence>
<organism evidence="8">
    <name type="scientific">Attheya septentrionalis</name>
    <dbReference type="NCBI Taxonomy" id="420275"/>
    <lineage>
        <taxon>Eukaryota</taxon>
        <taxon>Sar</taxon>
        <taxon>Stramenopiles</taxon>
        <taxon>Ochrophyta</taxon>
        <taxon>Bacillariophyta</taxon>
        <taxon>Coscinodiscophyceae</taxon>
        <taxon>Chaetocerotophycidae</taxon>
        <taxon>Chaetocerotales</taxon>
        <taxon>Attheyaceae</taxon>
        <taxon>Attheya</taxon>
    </lineage>
</organism>
<keyword evidence="4" id="KW-0256">Endoplasmic reticulum</keyword>
<evidence type="ECO:0000256" key="4">
    <source>
        <dbReference type="ARBA" id="ARBA00022824"/>
    </source>
</evidence>
<feature type="transmembrane region" description="Helical" evidence="7">
    <location>
        <begin position="145"/>
        <end position="168"/>
    </location>
</feature>
<dbReference type="Pfam" id="PF07281">
    <property type="entry name" value="INSIG"/>
    <property type="match status" value="1"/>
</dbReference>
<sequence>MPRNTKRCCVHLSDLDRMVKVMAAVALAIQFFSGVVGFSPLQKSLLNQQQPHPLQFNHHLGIRETCHDNYLSRGANFNLKRNGFMKRSRKCQERNRLSLYLSRDPDYQRNDGDGDDDDDDEETTWLLRVQETVGSNPNRSVGLSLFMALAGAALGPFLDSYHSAFGVLQYNHPFSLFEDTGLVFVTTWWVPILFGLAGFIIGWLYILLDAIFSTSNTNNDNLQTSEPENYPVPVPQILYGISFFTFQYWLSGILFAHDMDRTSILLIMTALAVLGFRFLDNTKSGFITSLATAFGGPLIEVGLISMLPESAGYHYNDAGETGFFPLWIIPVYFLGGPAVGNLARGIWNGLSKEVDGGDGVSSGGNDAITGRNKDPNQPKCGTCQDTRAVGCPNCDAVGTYVTYGQTVQCNCCKGRGLVICRDCFGTYEGDDPNNIERVRDIMSRMPD</sequence>
<reference evidence="8" key="1">
    <citation type="submission" date="2021-01" db="EMBL/GenBank/DDBJ databases">
        <authorList>
            <person name="Corre E."/>
            <person name="Pelletier E."/>
            <person name="Niang G."/>
            <person name="Scheremetjew M."/>
            <person name="Finn R."/>
            <person name="Kale V."/>
            <person name="Holt S."/>
            <person name="Cochrane G."/>
            <person name="Meng A."/>
            <person name="Brown T."/>
            <person name="Cohen L."/>
        </authorList>
    </citation>
    <scope>NUCLEOTIDE SEQUENCE</scope>
    <source>
        <strain evidence="8">CCMP2084</strain>
    </source>
</reference>
<keyword evidence="3 7" id="KW-0812">Transmembrane</keyword>
<gene>
    <name evidence="8" type="ORF">ASEP1449_LOCUS6398</name>
</gene>
<evidence type="ECO:0000256" key="6">
    <source>
        <dbReference type="ARBA" id="ARBA00023136"/>
    </source>
</evidence>
<comment type="similarity">
    <text evidence="2">Belongs to the INSIG family.</text>
</comment>
<evidence type="ECO:0000256" key="1">
    <source>
        <dbReference type="ARBA" id="ARBA00004477"/>
    </source>
</evidence>
<dbReference type="EMBL" id="HBHQ01009479">
    <property type="protein sequence ID" value="CAD9814573.1"/>
    <property type="molecule type" value="Transcribed_RNA"/>
</dbReference>
<evidence type="ECO:0000256" key="7">
    <source>
        <dbReference type="SAM" id="Phobius"/>
    </source>
</evidence>
<evidence type="ECO:0000256" key="3">
    <source>
        <dbReference type="ARBA" id="ARBA00022692"/>
    </source>
</evidence>
<name>A0A7S2UC25_9STRA</name>
<feature type="transmembrane region" description="Helical" evidence="7">
    <location>
        <begin position="324"/>
        <end position="343"/>
    </location>
</feature>
<evidence type="ECO:0000256" key="2">
    <source>
        <dbReference type="ARBA" id="ARBA00007475"/>
    </source>
</evidence>
<dbReference type="GO" id="GO:0005789">
    <property type="term" value="C:endoplasmic reticulum membrane"/>
    <property type="evidence" value="ECO:0007669"/>
    <property type="project" value="UniProtKB-SubCell"/>
</dbReference>
<comment type="subcellular location">
    <subcellularLocation>
        <location evidence="1">Endoplasmic reticulum membrane</location>
        <topology evidence="1">Multi-pass membrane protein</topology>
    </subcellularLocation>
</comment>
<dbReference type="InterPro" id="IPR025929">
    <property type="entry name" value="INSIG_fam"/>
</dbReference>
<evidence type="ECO:0000313" key="8">
    <source>
        <dbReference type="EMBL" id="CAD9814573.1"/>
    </source>
</evidence>
<accession>A0A7S2UC25</accession>
<proteinExistence type="inferred from homology"/>